<dbReference type="EMBL" id="CP017269">
    <property type="protein sequence ID" value="AOT69329.1"/>
    <property type="molecule type" value="Genomic_DNA"/>
</dbReference>
<gene>
    <name evidence="1" type="ORF">Gferi_06935</name>
</gene>
<dbReference type="Proteomes" id="UP000095743">
    <property type="component" value="Chromosome"/>
</dbReference>
<dbReference type="RefSeq" id="WP_069974895.1">
    <property type="nucleotide sequence ID" value="NZ_CP017269.1"/>
</dbReference>
<proteinExistence type="predicted"/>
<dbReference type="KEGG" id="gfe:Gferi_06935"/>
<sequence length="363" mass="43129">MSDYKKVCFSCLTPYHVFVSYILSKTLYKNDYKILILSDHYHQEIYPRSIALNLWDQVHFVEEKNRSQDFIQAQLQQIDLNQFDILHYFSWGSIFQLLLMKAVQSATQLILTEEGIATYYIKEAVEHWKSKYSPYHDPIDFGKVSEIWLFDTRLYVSELEKSLKNIGFHEYLDTDLKFEFCNELNHLFNYTHQKQKWDILFFDQPLALAHITSQEEEKKLLSAIMKTVHPSNVLVKKHPTDHMEKYRDLDVNILPCDNIPWEIIYLNEYIENNSILKDKIYITYNSSALLNTRILFKDLHPANLFISLNKLLSSFAAAPEINTLLEKYFQRFKAFYGQYYSEIENLVDLEKLLHNRKSSSLPL</sequence>
<dbReference type="Pfam" id="PF07388">
    <property type="entry name" value="A-2_8-polyST"/>
    <property type="match status" value="1"/>
</dbReference>
<dbReference type="STRING" id="1424294.Gferi_06935"/>
<dbReference type="OrthoDB" id="9771846at2"/>
<reference evidence="1 2" key="1">
    <citation type="submission" date="2016-09" db="EMBL/GenBank/DDBJ databases">
        <title>Genomic analysis reveals versatility of anaerobic energy metabolism of Geosporobacter ferrireducens IRF9 of phylum Firmicutes.</title>
        <authorList>
            <person name="Kim S.-J."/>
        </authorList>
    </citation>
    <scope>NUCLEOTIDE SEQUENCE [LARGE SCALE GENOMIC DNA]</scope>
    <source>
        <strain evidence="1 2">IRF9</strain>
    </source>
</reference>
<dbReference type="InterPro" id="IPR010866">
    <property type="entry name" value="A-2_8-polyST"/>
</dbReference>
<keyword evidence="2" id="KW-1185">Reference proteome</keyword>
<organism evidence="1 2">
    <name type="scientific">Geosporobacter ferrireducens</name>
    <dbReference type="NCBI Taxonomy" id="1424294"/>
    <lineage>
        <taxon>Bacteria</taxon>
        <taxon>Bacillati</taxon>
        <taxon>Bacillota</taxon>
        <taxon>Clostridia</taxon>
        <taxon>Peptostreptococcales</taxon>
        <taxon>Thermotaleaceae</taxon>
        <taxon>Geosporobacter</taxon>
    </lineage>
</organism>
<dbReference type="AlphaFoldDB" id="A0A1D8GEI0"/>
<accession>A0A1D8GEI0</accession>
<name>A0A1D8GEI0_9FIRM</name>
<evidence type="ECO:0000313" key="2">
    <source>
        <dbReference type="Proteomes" id="UP000095743"/>
    </source>
</evidence>
<protein>
    <submittedName>
        <fullName evidence="1">Uncharacterized protein</fullName>
    </submittedName>
</protein>
<evidence type="ECO:0000313" key="1">
    <source>
        <dbReference type="EMBL" id="AOT69329.1"/>
    </source>
</evidence>